<accession>A0A7U6LZ10</accession>
<evidence type="ECO:0000259" key="1">
    <source>
        <dbReference type="Pfam" id="PF00313"/>
    </source>
</evidence>
<reference evidence="2 3" key="1">
    <citation type="submission" date="2020-01" db="EMBL/GenBank/DDBJ databases">
        <title>Complete Genome Sequence of Pseudomonas putida Strain TS312, Harboring the HdtS type N-acyl-homoserine Lactone Synthase, Isolated from a Paper Mill.</title>
        <authorList>
            <person name="Hosoe A."/>
            <person name="Suenaga T."/>
            <person name="Sugi T."/>
            <person name="Izumi T."/>
            <person name="Nagai N."/>
            <person name="Terada A."/>
        </authorList>
    </citation>
    <scope>NUCLEOTIDE SEQUENCE [LARGE SCALE GENOMIC DNA]</scope>
    <source>
        <strain evidence="2 3">TS312</strain>
    </source>
</reference>
<dbReference type="InterPro" id="IPR002059">
    <property type="entry name" value="CSP_DNA-bd"/>
</dbReference>
<proteinExistence type="predicted"/>
<dbReference type="SUPFAM" id="SSF50249">
    <property type="entry name" value="Nucleic acid-binding proteins"/>
    <property type="match status" value="1"/>
</dbReference>
<name>A0A7U6LZ10_PSEPU</name>
<feature type="domain" description="CSD" evidence="1">
    <location>
        <begin position="6"/>
        <end position="66"/>
    </location>
</feature>
<gene>
    <name evidence="2" type="ORF">PPTS312_08020</name>
</gene>
<dbReference type="AlphaFoldDB" id="A0A7U6LZ10"/>
<evidence type="ECO:0000313" key="2">
    <source>
        <dbReference type="EMBL" id="BBU42887.1"/>
    </source>
</evidence>
<organism evidence="2 3">
    <name type="scientific">Pseudomonas putida</name>
    <name type="common">Arthrobacter siderocapsulatus</name>
    <dbReference type="NCBI Taxonomy" id="303"/>
    <lineage>
        <taxon>Bacteria</taxon>
        <taxon>Pseudomonadati</taxon>
        <taxon>Pseudomonadota</taxon>
        <taxon>Gammaproteobacteria</taxon>
        <taxon>Pseudomonadales</taxon>
        <taxon>Pseudomonadaceae</taxon>
        <taxon>Pseudomonas</taxon>
    </lineage>
</organism>
<dbReference type="RefSeq" id="WP_019096467.1">
    <property type="nucleotide sequence ID" value="NZ_AP022324.1"/>
</dbReference>
<dbReference type="GO" id="GO:0003676">
    <property type="term" value="F:nucleic acid binding"/>
    <property type="evidence" value="ECO:0007669"/>
    <property type="project" value="InterPro"/>
</dbReference>
<dbReference type="Gene3D" id="2.40.50.140">
    <property type="entry name" value="Nucleic acid-binding proteins"/>
    <property type="match status" value="1"/>
</dbReference>
<protein>
    <recommendedName>
        <fullName evidence="1">CSD domain-containing protein</fullName>
    </recommendedName>
</protein>
<dbReference type="EMBL" id="AP022324">
    <property type="protein sequence ID" value="BBU42887.1"/>
    <property type="molecule type" value="Genomic_DNA"/>
</dbReference>
<dbReference type="InterPro" id="IPR012340">
    <property type="entry name" value="NA-bd_OB-fold"/>
</dbReference>
<dbReference type="Pfam" id="PF00313">
    <property type="entry name" value="CSD"/>
    <property type="match status" value="1"/>
</dbReference>
<evidence type="ECO:0000313" key="3">
    <source>
        <dbReference type="Proteomes" id="UP000464661"/>
    </source>
</evidence>
<dbReference type="Proteomes" id="UP000464661">
    <property type="component" value="Chromosome"/>
</dbReference>
<sequence>MHSRQEGTVKWFDEKRGIGVISAEGRRRDYLVLRCAAVNVVLSKGERVLFEPVSEALGCWAFNVAKAHH</sequence>